<dbReference type="GO" id="GO:0008392">
    <property type="term" value="F:arachidonate epoxygenase activity"/>
    <property type="evidence" value="ECO:0007669"/>
    <property type="project" value="TreeGrafter"/>
</dbReference>
<dbReference type="PANTHER" id="PTHR24300:SF356">
    <property type="entry name" value="CYTOCHROME P450 2E1"/>
    <property type="match status" value="1"/>
</dbReference>
<keyword evidence="12 15" id="KW-0503">Monooxygenase</keyword>
<keyword evidence="9" id="KW-0492">Microsome</keyword>
<dbReference type="GO" id="GO:0006805">
    <property type="term" value="P:xenobiotic metabolic process"/>
    <property type="evidence" value="ECO:0007669"/>
    <property type="project" value="TreeGrafter"/>
</dbReference>
<dbReference type="InterPro" id="IPR036396">
    <property type="entry name" value="Cyt_P450_sf"/>
</dbReference>
<evidence type="ECO:0000256" key="8">
    <source>
        <dbReference type="ARBA" id="ARBA00022824"/>
    </source>
</evidence>
<dbReference type="InterPro" id="IPR001128">
    <property type="entry name" value="Cyt_P450"/>
</dbReference>
<evidence type="ECO:0000256" key="13">
    <source>
        <dbReference type="ARBA" id="ARBA00023136"/>
    </source>
</evidence>
<evidence type="ECO:0000256" key="11">
    <source>
        <dbReference type="ARBA" id="ARBA00023004"/>
    </source>
</evidence>
<keyword evidence="13" id="KW-0472">Membrane</keyword>
<dbReference type="AlphaFoldDB" id="A0A669PT76"/>
<evidence type="ECO:0000256" key="4">
    <source>
        <dbReference type="ARBA" id="ARBA00010617"/>
    </source>
</evidence>
<feature type="binding site" description="axial binding residue" evidence="14">
    <location>
        <position position="216"/>
    </location>
    <ligand>
        <name>heme</name>
        <dbReference type="ChEBI" id="CHEBI:30413"/>
    </ligand>
    <ligandPart>
        <name>Fe</name>
        <dbReference type="ChEBI" id="CHEBI:18248"/>
    </ligandPart>
</feature>
<reference evidence="16" key="2">
    <citation type="submission" date="2025-09" db="UniProtKB">
        <authorList>
            <consortium name="Ensembl"/>
        </authorList>
    </citation>
    <scope>IDENTIFICATION</scope>
</reference>
<dbReference type="EC" id="1.14.14.1" evidence="5"/>
<dbReference type="OMA" id="RCANMIP"/>
<dbReference type="Pfam" id="PF00067">
    <property type="entry name" value="p450"/>
    <property type="match status" value="2"/>
</dbReference>
<evidence type="ECO:0000256" key="2">
    <source>
        <dbReference type="ARBA" id="ARBA00004174"/>
    </source>
</evidence>
<evidence type="ECO:0000256" key="1">
    <source>
        <dbReference type="ARBA" id="ARBA00001971"/>
    </source>
</evidence>
<dbReference type="Gene3D" id="1.10.630.10">
    <property type="entry name" value="Cytochrome P450"/>
    <property type="match status" value="2"/>
</dbReference>
<comment type="cofactor">
    <cofactor evidence="1 14">
        <name>heme</name>
        <dbReference type="ChEBI" id="CHEBI:30413"/>
    </cofactor>
</comment>
<evidence type="ECO:0000313" key="16">
    <source>
        <dbReference type="Ensembl" id="ENSPCLP00000011937.1"/>
    </source>
</evidence>
<reference evidence="16" key="1">
    <citation type="submission" date="2025-08" db="UniProtKB">
        <authorList>
            <consortium name="Ensembl"/>
        </authorList>
    </citation>
    <scope>IDENTIFICATION</scope>
</reference>
<keyword evidence="7 14" id="KW-0479">Metal-binding</keyword>
<dbReference type="GO" id="GO:0020037">
    <property type="term" value="F:heme binding"/>
    <property type="evidence" value="ECO:0007669"/>
    <property type="project" value="InterPro"/>
</dbReference>
<evidence type="ECO:0000313" key="17">
    <source>
        <dbReference type="Proteomes" id="UP000472261"/>
    </source>
</evidence>
<accession>A0A669PT76</accession>
<dbReference type="GO" id="GO:0005789">
    <property type="term" value="C:endoplasmic reticulum membrane"/>
    <property type="evidence" value="ECO:0007669"/>
    <property type="project" value="UniProtKB-SubCell"/>
</dbReference>
<proteinExistence type="inferred from homology"/>
<sequence>GDIQDPPGRLPVTLLFLSFQLYQMFSYILDYLPGPHNNLFIETDAIKAFVAEEVKLHQASLDPSAPQDFIDCFLSKMQEVRRHNINVPIITNLLWNPRDLRTKVQEEIDRVVGRSRRPCVADRTQMPYTDAVVHEIQRFITLIPMSLPHAVTKDVHFRDYVIPKGTTVFPLLSTALYDSKEFPNPTEFNPGHFLNQNGTFRKSEFFIPFSAGKRICPGEGLARMEIFLFLTAILQNFTLKPVVSPEELSITPTLSGTGNVPPYYQLCAIPR</sequence>
<keyword evidence="10 15" id="KW-0560">Oxidoreductase</keyword>
<evidence type="ECO:0000256" key="3">
    <source>
        <dbReference type="ARBA" id="ARBA00004406"/>
    </source>
</evidence>
<dbReference type="InterPro" id="IPR017972">
    <property type="entry name" value="Cyt_P450_CS"/>
</dbReference>
<dbReference type="InterPro" id="IPR050182">
    <property type="entry name" value="Cytochrome_P450_fam2"/>
</dbReference>
<protein>
    <recommendedName>
        <fullName evidence="5">unspecific monooxygenase</fullName>
        <ecNumber evidence="5">1.14.14.1</ecNumber>
    </recommendedName>
</protein>
<evidence type="ECO:0000256" key="6">
    <source>
        <dbReference type="ARBA" id="ARBA00022617"/>
    </source>
</evidence>
<keyword evidence="8" id="KW-0256">Endoplasmic reticulum</keyword>
<dbReference type="Proteomes" id="UP000472261">
    <property type="component" value="Unplaced"/>
</dbReference>
<evidence type="ECO:0000256" key="12">
    <source>
        <dbReference type="ARBA" id="ARBA00023033"/>
    </source>
</evidence>
<comment type="subcellular location">
    <subcellularLocation>
        <location evidence="3">Endoplasmic reticulum membrane</location>
        <topology evidence="3">Peripheral membrane protein</topology>
    </subcellularLocation>
    <subcellularLocation>
        <location evidence="2">Microsome membrane</location>
        <topology evidence="2">Peripheral membrane protein</topology>
    </subcellularLocation>
</comment>
<dbReference type="PROSITE" id="PS00086">
    <property type="entry name" value="CYTOCHROME_P450"/>
    <property type="match status" value="1"/>
</dbReference>
<dbReference type="SUPFAM" id="SSF48264">
    <property type="entry name" value="Cytochrome P450"/>
    <property type="match status" value="1"/>
</dbReference>
<dbReference type="Ensembl" id="ENSPCLT00000015921.1">
    <property type="protein sequence ID" value="ENSPCLP00000011937.1"/>
    <property type="gene ID" value="ENSPCLG00000009813.1"/>
</dbReference>
<evidence type="ECO:0000256" key="15">
    <source>
        <dbReference type="RuleBase" id="RU000461"/>
    </source>
</evidence>
<organism evidence="16 17">
    <name type="scientific">Phasianus colchicus</name>
    <name type="common">Common pheasant</name>
    <dbReference type="NCBI Taxonomy" id="9054"/>
    <lineage>
        <taxon>Eukaryota</taxon>
        <taxon>Metazoa</taxon>
        <taxon>Chordata</taxon>
        <taxon>Craniata</taxon>
        <taxon>Vertebrata</taxon>
        <taxon>Euteleostomi</taxon>
        <taxon>Archelosauria</taxon>
        <taxon>Archosauria</taxon>
        <taxon>Dinosauria</taxon>
        <taxon>Saurischia</taxon>
        <taxon>Theropoda</taxon>
        <taxon>Coelurosauria</taxon>
        <taxon>Aves</taxon>
        <taxon>Neognathae</taxon>
        <taxon>Galloanserae</taxon>
        <taxon>Galliformes</taxon>
        <taxon>Phasianidae</taxon>
        <taxon>Phasianinae</taxon>
        <taxon>Phasianus</taxon>
    </lineage>
</organism>
<name>A0A669PT76_PHACC</name>
<dbReference type="PRINTS" id="PR00385">
    <property type="entry name" value="P450"/>
</dbReference>
<keyword evidence="11 14" id="KW-0408">Iron</keyword>
<evidence type="ECO:0000256" key="9">
    <source>
        <dbReference type="ARBA" id="ARBA00022848"/>
    </source>
</evidence>
<keyword evidence="17" id="KW-1185">Reference proteome</keyword>
<dbReference type="GO" id="GO:0019373">
    <property type="term" value="P:epoxygenase P450 pathway"/>
    <property type="evidence" value="ECO:0007669"/>
    <property type="project" value="TreeGrafter"/>
</dbReference>
<dbReference type="GO" id="GO:0016712">
    <property type="term" value="F:oxidoreductase activity, acting on paired donors, with incorporation or reduction of molecular oxygen, reduced flavin or flavoprotein as one donor, and incorporation of one atom of oxygen"/>
    <property type="evidence" value="ECO:0007669"/>
    <property type="project" value="UniProtKB-EC"/>
</dbReference>
<evidence type="ECO:0000256" key="5">
    <source>
        <dbReference type="ARBA" id="ARBA00012109"/>
    </source>
</evidence>
<evidence type="ECO:0000256" key="7">
    <source>
        <dbReference type="ARBA" id="ARBA00022723"/>
    </source>
</evidence>
<dbReference type="GO" id="GO:0005506">
    <property type="term" value="F:iron ion binding"/>
    <property type="evidence" value="ECO:0007669"/>
    <property type="project" value="InterPro"/>
</dbReference>
<dbReference type="InterPro" id="IPR002401">
    <property type="entry name" value="Cyt_P450_E_grp-I"/>
</dbReference>
<dbReference type="FunFam" id="1.10.630.10:FF:000238">
    <property type="entry name" value="Cytochrome P450 2A6"/>
    <property type="match status" value="1"/>
</dbReference>
<evidence type="ECO:0000256" key="14">
    <source>
        <dbReference type="PIRSR" id="PIRSR602401-1"/>
    </source>
</evidence>
<keyword evidence="6 14" id="KW-0349">Heme</keyword>
<dbReference type="PANTHER" id="PTHR24300">
    <property type="entry name" value="CYTOCHROME P450 508A4-RELATED"/>
    <property type="match status" value="1"/>
</dbReference>
<comment type="similarity">
    <text evidence="4 15">Belongs to the cytochrome P450 family.</text>
</comment>
<dbReference type="PRINTS" id="PR00463">
    <property type="entry name" value="EP450I"/>
</dbReference>
<evidence type="ECO:0000256" key="10">
    <source>
        <dbReference type="ARBA" id="ARBA00023002"/>
    </source>
</evidence>